<dbReference type="PANTHER" id="PTHR43212:SF3">
    <property type="entry name" value="QUERCETIN 2,3-DIOXYGENASE"/>
    <property type="match status" value="1"/>
</dbReference>
<keyword evidence="2" id="KW-0408">Iron</keyword>
<keyword evidence="7" id="KW-1185">Reference proteome</keyword>
<dbReference type="InterPro" id="IPR011051">
    <property type="entry name" value="RmlC_Cupin_sf"/>
</dbReference>
<dbReference type="Proteomes" id="UP000248555">
    <property type="component" value="Unassembled WGS sequence"/>
</dbReference>
<dbReference type="InterPro" id="IPR041602">
    <property type="entry name" value="Quercetinase_C"/>
</dbReference>
<feature type="domain" description="Quercetin 2,3-dioxygenase C-terminal cupin" evidence="5">
    <location>
        <begin position="154"/>
        <end position="234"/>
    </location>
</feature>
<organism evidence="6 7">
    <name type="scientific">Paranoxybacillus vitaminiphilus</name>
    <dbReference type="NCBI Taxonomy" id="581036"/>
    <lineage>
        <taxon>Bacteria</taxon>
        <taxon>Bacillati</taxon>
        <taxon>Bacillota</taxon>
        <taxon>Bacilli</taxon>
        <taxon>Bacillales</taxon>
        <taxon>Anoxybacillaceae</taxon>
        <taxon>Paranoxybacillus</taxon>
    </lineage>
</organism>
<dbReference type="Pfam" id="PF02678">
    <property type="entry name" value="Pirin"/>
    <property type="match status" value="1"/>
</dbReference>
<dbReference type="InterPro" id="IPR012093">
    <property type="entry name" value="Pirin"/>
</dbReference>
<dbReference type="EMBL" id="QLMH01000006">
    <property type="protein sequence ID" value="RAK19392.1"/>
    <property type="molecule type" value="Genomic_DNA"/>
</dbReference>
<evidence type="ECO:0008006" key="8">
    <source>
        <dbReference type="Google" id="ProtNLM"/>
    </source>
</evidence>
<evidence type="ECO:0000256" key="3">
    <source>
        <dbReference type="RuleBase" id="RU003457"/>
    </source>
</evidence>
<evidence type="ECO:0000259" key="5">
    <source>
        <dbReference type="Pfam" id="PF17954"/>
    </source>
</evidence>
<evidence type="ECO:0000313" key="6">
    <source>
        <dbReference type="EMBL" id="RAK19392.1"/>
    </source>
</evidence>
<comment type="cofactor">
    <cofactor evidence="2">
        <name>Fe cation</name>
        <dbReference type="ChEBI" id="CHEBI:24875"/>
    </cofactor>
    <text evidence="2">Binds 1 Fe cation per subunit.</text>
</comment>
<proteinExistence type="inferred from homology"/>
<dbReference type="GO" id="GO:0046872">
    <property type="term" value="F:metal ion binding"/>
    <property type="evidence" value="ECO:0007669"/>
    <property type="project" value="UniProtKB-KW"/>
</dbReference>
<evidence type="ECO:0000256" key="2">
    <source>
        <dbReference type="PIRSR" id="PIRSR006232-1"/>
    </source>
</evidence>
<dbReference type="InterPro" id="IPR014710">
    <property type="entry name" value="RmlC-like_jellyroll"/>
</dbReference>
<evidence type="ECO:0000256" key="1">
    <source>
        <dbReference type="ARBA" id="ARBA00008416"/>
    </source>
</evidence>
<gene>
    <name evidence="6" type="ORF">B0I26_10612</name>
</gene>
<feature type="binding site" evidence="2">
    <location>
        <position position="104"/>
    </location>
    <ligand>
        <name>Fe cation</name>
        <dbReference type="ChEBI" id="CHEBI:24875"/>
    </ligand>
</feature>
<dbReference type="CDD" id="cd02910">
    <property type="entry name" value="cupin_Yhhw_N"/>
    <property type="match status" value="1"/>
</dbReference>
<dbReference type="SUPFAM" id="SSF51182">
    <property type="entry name" value="RmlC-like cupins"/>
    <property type="match status" value="1"/>
</dbReference>
<comment type="similarity">
    <text evidence="1 3">Belongs to the pirin family.</text>
</comment>
<name>A0A327YGL7_9BACL</name>
<feature type="binding site" evidence="2">
    <location>
        <position position="60"/>
    </location>
    <ligand>
        <name>Fe cation</name>
        <dbReference type="ChEBI" id="CHEBI:24875"/>
    </ligand>
</feature>
<feature type="binding site" evidence="2">
    <location>
        <position position="102"/>
    </location>
    <ligand>
        <name>Fe cation</name>
        <dbReference type="ChEBI" id="CHEBI:24875"/>
    </ligand>
</feature>
<comment type="caution">
    <text evidence="6">The sequence shown here is derived from an EMBL/GenBank/DDBJ whole genome shotgun (WGS) entry which is preliminary data.</text>
</comment>
<dbReference type="PANTHER" id="PTHR43212">
    <property type="entry name" value="QUERCETIN 2,3-DIOXYGENASE"/>
    <property type="match status" value="1"/>
</dbReference>
<dbReference type="PIRSF" id="PIRSF006232">
    <property type="entry name" value="Pirin"/>
    <property type="match status" value="1"/>
</dbReference>
<dbReference type="Pfam" id="PF17954">
    <property type="entry name" value="Pirin_C_2"/>
    <property type="match status" value="1"/>
</dbReference>
<evidence type="ECO:0000313" key="7">
    <source>
        <dbReference type="Proteomes" id="UP000248555"/>
    </source>
</evidence>
<feature type="domain" description="Pirin N-terminal" evidence="4">
    <location>
        <begin position="14"/>
        <end position="119"/>
    </location>
</feature>
<dbReference type="InterPro" id="IPR003829">
    <property type="entry name" value="Pirin_N_dom"/>
</dbReference>
<reference evidence="6 7" key="1">
    <citation type="submission" date="2018-06" db="EMBL/GenBank/DDBJ databases">
        <title>Genomic Encyclopedia of Type Strains, Phase III (KMG-III): the genomes of soil and plant-associated and newly described type strains.</title>
        <authorList>
            <person name="Whitman W."/>
        </authorList>
    </citation>
    <scope>NUCLEOTIDE SEQUENCE [LARGE SCALE GENOMIC DNA]</scope>
    <source>
        <strain evidence="6 7">CGMCC 1.8979</strain>
    </source>
</reference>
<dbReference type="Gene3D" id="2.60.120.10">
    <property type="entry name" value="Jelly Rolls"/>
    <property type="match status" value="2"/>
</dbReference>
<accession>A0A327YGL7</accession>
<dbReference type="AlphaFoldDB" id="A0A327YGL7"/>
<evidence type="ECO:0000259" key="4">
    <source>
        <dbReference type="Pfam" id="PF02678"/>
    </source>
</evidence>
<keyword evidence="2" id="KW-0479">Metal-binding</keyword>
<sequence length="235" mass="26500">MMIEIYPADGRYHADHGWLKSYFSFSFAEYFDPSNMNFGPLRVLNDDVVKPLRGFGAHPHQEMEIVSIVLSGYLQHEDSLGNKAVTTFGGVQRMSAGTGIVHSEVNPSATEDVNFLQMWFLPEKSGLTPSYEQTNFAVAKLKNQLLPVVAKNPDSEQIAHIHQDLTIYLSDLEADKEIEFIQEEGRRIFLFVIEGRLVINGETILNKRDSARITQLHKLALSTDSGSRFMLIDLP</sequence>
<protein>
    <recommendedName>
        <fullName evidence="8">Pirin N-terminal domain-containing protein</fullName>
    </recommendedName>
</protein>
<feature type="binding site" evidence="2">
    <location>
        <position position="58"/>
    </location>
    <ligand>
        <name>Fe cation</name>
        <dbReference type="ChEBI" id="CHEBI:24875"/>
    </ligand>
</feature>